<organism evidence="3 4">
    <name type="scientific">Olivibacter ginsenosidimutans</name>
    <dbReference type="NCBI Taxonomy" id="1176537"/>
    <lineage>
        <taxon>Bacteria</taxon>
        <taxon>Pseudomonadati</taxon>
        <taxon>Bacteroidota</taxon>
        <taxon>Sphingobacteriia</taxon>
        <taxon>Sphingobacteriales</taxon>
        <taxon>Sphingobacteriaceae</taxon>
        <taxon>Olivibacter</taxon>
    </lineage>
</organism>
<dbReference type="Pfam" id="PF09851">
    <property type="entry name" value="SHOCT"/>
    <property type="match status" value="1"/>
</dbReference>
<feature type="domain" description="SHOCT" evidence="1">
    <location>
        <begin position="186"/>
        <end position="212"/>
    </location>
</feature>
<protein>
    <submittedName>
        <fullName evidence="3">PH domain-containing protein</fullName>
    </submittedName>
</protein>
<dbReference type="InterPro" id="IPR018649">
    <property type="entry name" value="SHOCT"/>
</dbReference>
<accession>A0ABP9BQ49</accession>
<reference evidence="4" key="1">
    <citation type="journal article" date="2019" name="Int. J. Syst. Evol. Microbiol.">
        <title>The Global Catalogue of Microorganisms (GCM) 10K type strain sequencing project: providing services to taxonomists for standard genome sequencing and annotation.</title>
        <authorList>
            <consortium name="The Broad Institute Genomics Platform"/>
            <consortium name="The Broad Institute Genome Sequencing Center for Infectious Disease"/>
            <person name="Wu L."/>
            <person name="Ma J."/>
        </authorList>
    </citation>
    <scope>NUCLEOTIDE SEQUENCE [LARGE SCALE GENOMIC DNA]</scope>
    <source>
        <strain evidence="4">JCM 18200</strain>
    </source>
</reference>
<dbReference type="Proteomes" id="UP001501411">
    <property type="component" value="Unassembled WGS sequence"/>
</dbReference>
<evidence type="ECO:0000313" key="3">
    <source>
        <dbReference type="EMBL" id="GAA4797371.1"/>
    </source>
</evidence>
<gene>
    <name evidence="3" type="ORF">GCM10023231_27370</name>
</gene>
<evidence type="ECO:0000313" key="4">
    <source>
        <dbReference type="Proteomes" id="UP001501411"/>
    </source>
</evidence>
<proteinExistence type="predicted"/>
<evidence type="ECO:0000259" key="1">
    <source>
        <dbReference type="Pfam" id="PF09851"/>
    </source>
</evidence>
<comment type="caution">
    <text evidence="3">The sequence shown here is derived from an EMBL/GenBank/DDBJ whole genome shotgun (WGS) entry which is preliminary data.</text>
</comment>
<sequence>MYIEQYLNEEQDPKIVEKLLGKLKDMLTSGEVITYIAVQKKPAVTLLPDCIVITSKRVILCESAKLGLTTNFEIFTWQEVKEVAFKEEFFGAKFTIIPQNGENLTVEYIPKIQARKLYQLASEALEKKMEEQRLRELEFKKATTPPVMLKSTADLPNIEPPLKPTEEPVLKASVPVPEPEDELTLKLKKLKTLFEKQLITQAEYEQKKNDILSQF</sequence>
<evidence type="ECO:0000259" key="2">
    <source>
        <dbReference type="Pfam" id="PF14470"/>
    </source>
</evidence>
<name>A0ABP9BQ49_9SPHI</name>
<dbReference type="Pfam" id="PF14470">
    <property type="entry name" value="bPH_3"/>
    <property type="match status" value="1"/>
</dbReference>
<keyword evidence="4" id="KW-1185">Reference proteome</keyword>
<dbReference type="RefSeq" id="WP_345232361.1">
    <property type="nucleotide sequence ID" value="NZ_BAABIQ010000038.1"/>
</dbReference>
<dbReference type="EMBL" id="BAABIQ010000038">
    <property type="protein sequence ID" value="GAA4797371.1"/>
    <property type="molecule type" value="Genomic_DNA"/>
</dbReference>
<dbReference type="InterPro" id="IPR039519">
    <property type="entry name" value="YokE-like_PH"/>
</dbReference>
<feature type="domain" description="YokE-like PH" evidence="2">
    <location>
        <begin position="27"/>
        <end position="122"/>
    </location>
</feature>